<evidence type="ECO:0000256" key="3">
    <source>
        <dbReference type="SAM" id="MobiDB-lite"/>
    </source>
</evidence>
<dbReference type="AlphaFoldDB" id="A0AAD8MTI5"/>
<evidence type="ECO:0000313" key="4">
    <source>
        <dbReference type="EMBL" id="KAK1384544.1"/>
    </source>
</evidence>
<reference evidence="4" key="2">
    <citation type="submission" date="2023-05" db="EMBL/GenBank/DDBJ databases">
        <authorList>
            <person name="Schelkunov M.I."/>
        </authorList>
    </citation>
    <scope>NUCLEOTIDE SEQUENCE</scope>
    <source>
        <strain evidence="4">Hsosn_3</strain>
        <tissue evidence="4">Leaf</tissue>
    </source>
</reference>
<evidence type="ECO:0000313" key="5">
    <source>
        <dbReference type="Proteomes" id="UP001237642"/>
    </source>
</evidence>
<protein>
    <submittedName>
        <fullName evidence="4">Oxidative stress</fullName>
    </submittedName>
</protein>
<sequence length="206" mass="22133">MGFGSLDVRVEKEEEHGVMMDDEGFNKFDLSASDDDDDDEVSSVGSVDSDDDSHHNSSSELDSSLSSSPNSPFSYSNNSSPSVASAAAGAALNDMSSLLQQLPIKRGLSKHFQGKSQSFSCLSNVRCLEDLAKPENPYNKRLKSCKSYVGLYGGGCQKSSSNQHLNKIPRSASSRQISKKTSRPSYSSLLATANRNTSSIIPPSYS</sequence>
<proteinExistence type="predicted"/>
<feature type="region of interest" description="Disordered" evidence="3">
    <location>
        <begin position="1"/>
        <end position="87"/>
    </location>
</feature>
<keyword evidence="5" id="KW-1185">Reference proteome</keyword>
<gene>
    <name evidence="4" type="ORF">POM88_022279</name>
</gene>
<dbReference type="PANTHER" id="PTHR33172">
    <property type="entry name" value="OS08G0516900 PROTEIN"/>
    <property type="match status" value="1"/>
</dbReference>
<feature type="compositionally biased region" description="Low complexity" evidence="3">
    <location>
        <begin position="58"/>
        <end position="87"/>
    </location>
</feature>
<keyword evidence="2" id="KW-0539">Nucleus</keyword>
<organism evidence="4 5">
    <name type="scientific">Heracleum sosnowskyi</name>
    <dbReference type="NCBI Taxonomy" id="360622"/>
    <lineage>
        <taxon>Eukaryota</taxon>
        <taxon>Viridiplantae</taxon>
        <taxon>Streptophyta</taxon>
        <taxon>Embryophyta</taxon>
        <taxon>Tracheophyta</taxon>
        <taxon>Spermatophyta</taxon>
        <taxon>Magnoliopsida</taxon>
        <taxon>eudicotyledons</taxon>
        <taxon>Gunneridae</taxon>
        <taxon>Pentapetalae</taxon>
        <taxon>asterids</taxon>
        <taxon>campanulids</taxon>
        <taxon>Apiales</taxon>
        <taxon>Apiaceae</taxon>
        <taxon>Apioideae</taxon>
        <taxon>apioid superclade</taxon>
        <taxon>Tordylieae</taxon>
        <taxon>Tordyliinae</taxon>
        <taxon>Heracleum</taxon>
    </lineage>
</organism>
<feature type="compositionally biased region" description="Polar residues" evidence="3">
    <location>
        <begin position="158"/>
        <end position="176"/>
    </location>
</feature>
<feature type="region of interest" description="Disordered" evidence="3">
    <location>
        <begin position="158"/>
        <end position="190"/>
    </location>
</feature>
<comment type="caution">
    <text evidence="4">The sequence shown here is derived from an EMBL/GenBank/DDBJ whole genome shotgun (WGS) entry which is preliminary data.</text>
</comment>
<name>A0AAD8MTI5_9APIA</name>
<dbReference type="GO" id="GO:0005634">
    <property type="term" value="C:nucleus"/>
    <property type="evidence" value="ECO:0007669"/>
    <property type="project" value="UniProtKB-SubCell"/>
</dbReference>
<dbReference type="Proteomes" id="UP001237642">
    <property type="component" value="Unassembled WGS sequence"/>
</dbReference>
<accession>A0AAD8MTI5</accession>
<evidence type="ECO:0000256" key="1">
    <source>
        <dbReference type="ARBA" id="ARBA00004123"/>
    </source>
</evidence>
<dbReference type="PANTHER" id="PTHR33172:SF29">
    <property type="entry name" value="OS06G0559400 PROTEIN"/>
    <property type="match status" value="1"/>
</dbReference>
<dbReference type="GO" id="GO:0006950">
    <property type="term" value="P:response to stress"/>
    <property type="evidence" value="ECO:0007669"/>
    <property type="project" value="UniProtKB-ARBA"/>
</dbReference>
<feature type="compositionally biased region" description="Acidic residues" evidence="3">
    <location>
        <begin position="32"/>
        <end position="41"/>
    </location>
</feature>
<dbReference type="EMBL" id="JAUIZM010000005">
    <property type="protein sequence ID" value="KAK1384544.1"/>
    <property type="molecule type" value="Genomic_DNA"/>
</dbReference>
<comment type="subcellular location">
    <subcellularLocation>
        <location evidence="1">Nucleus</location>
    </subcellularLocation>
</comment>
<evidence type="ECO:0000256" key="2">
    <source>
        <dbReference type="ARBA" id="ARBA00023242"/>
    </source>
</evidence>
<feature type="compositionally biased region" description="Basic and acidic residues" evidence="3">
    <location>
        <begin position="8"/>
        <end position="19"/>
    </location>
</feature>
<reference evidence="4" key="1">
    <citation type="submission" date="2023-02" db="EMBL/GenBank/DDBJ databases">
        <title>Genome of toxic invasive species Heracleum sosnowskyi carries increased number of genes despite the absence of recent whole-genome duplications.</title>
        <authorList>
            <person name="Schelkunov M."/>
            <person name="Shtratnikova V."/>
            <person name="Makarenko M."/>
            <person name="Klepikova A."/>
            <person name="Omelchenko D."/>
            <person name="Novikova G."/>
            <person name="Obukhova E."/>
            <person name="Bogdanov V."/>
            <person name="Penin A."/>
            <person name="Logacheva M."/>
        </authorList>
    </citation>
    <scope>NUCLEOTIDE SEQUENCE</scope>
    <source>
        <strain evidence="4">Hsosn_3</strain>
        <tissue evidence="4">Leaf</tissue>
    </source>
</reference>
<dbReference type="InterPro" id="IPR051992">
    <property type="entry name" value="OxStress_Response_Reg"/>
</dbReference>